<evidence type="ECO:0000256" key="10">
    <source>
        <dbReference type="SAM" id="Coils"/>
    </source>
</evidence>
<evidence type="ECO:0000256" key="9">
    <source>
        <dbReference type="ARBA" id="ARBA00023328"/>
    </source>
</evidence>
<dbReference type="GO" id="GO:0000070">
    <property type="term" value="P:mitotic sister chromatid segregation"/>
    <property type="evidence" value="ECO:0007669"/>
    <property type="project" value="TreeGrafter"/>
</dbReference>
<evidence type="ECO:0000256" key="7">
    <source>
        <dbReference type="ARBA" id="ARBA00023054"/>
    </source>
</evidence>
<proteinExistence type="inferred from homology"/>
<comment type="subcellular location">
    <subcellularLocation>
        <location evidence="1">Chromosome</location>
        <location evidence="1">Centromere</location>
        <location evidence="1">Kinetochore</location>
    </subcellularLocation>
</comment>
<dbReference type="GO" id="GO:0051301">
    <property type="term" value="P:cell division"/>
    <property type="evidence" value="ECO:0007669"/>
    <property type="project" value="UniProtKB-KW"/>
</dbReference>
<evidence type="ECO:0000256" key="6">
    <source>
        <dbReference type="ARBA" id="ARBA00022838"/>
    </source>
</evidence>
<keyword evidence="3" id="KW-0158">Chromosome</keyword>
<keyword evidence="8" id="KW-0131">Cell cycle</keyword>
<name>A0A2P2Q5M7_RHIMU</name>
<evidence type="ECO:0000256" key="2">
    <source>
        <dbReference type="ARBA" id="ARBA00008643"/>
    </source>
</evidence>
<sequence length="188" mass="21397">MEGSSESEAAVFESLNLNPQIFINEALNSVDNLLDDAFHFFSQEASQLLKTEGTDRSQYLNEGISHIRHKIQSDLDTRLGMWEKYCLCHCFAVPKGFSLPKPDGRDELLDENLTQQDVLGDPDLDMQLDSLRDRLAVVERESRELNRELETLERESASSNHSAALSEILQLYEQNSANDMFQGNYSCF</sequence>
<dbReference type="GO" id="GO:0051382">
    <property type="term" value="P:kinetochore assembly"/>
    <property type="evidence" value="ECO:0007669"/>
    <property type="project" value="TreeGrafter"/>
</dbReference>
<dbReference type="InterPro" id="IPR008685">
    <property type="entry name" value="Centromere_Mis12"/>
</dbReference>
<dbReference type="GO" id="GO:0005634">
    <property type="term" value="C:nucleus"/>
    <property type="evidence" value="ECO:0007669"/>
    <property type="project" value="InterPro"/>
</dbReference>
<reference evidence="11" key="1">
    <citation type="submission" date="2018-02" db="EMBL/GenBank/DDBJ databases">
        <title>Rhizophora mucronata_Transcriptome.</title>
        <authorList>
            <person name="Meera S.P."/>
            <person name="Sreeshan A."/>
            <person name="Augustine A."/>
        </authorList>
    </citation>
    <scope>NUCLEOTIDE SEQUENCE</scope>
    <source>
        <tissue evidence="11">Leaf</tissue>
    </source>
</reference>
<dbReference type="EMBL" id="GGEC01081800">
    <property type="protein sequence ID" value="MBX62284.1"/>
    <property type="molecule type" value="Transcribed_RNA"/>
</dbReference>
<evidence type="ECO:0000313" key="11">
    <source>
        <dbReference type="EMBL" id="MBX62284.1"/>
    </source>
</evidence>
<keyword evidence="4" id="KW-0132">Cell division</keyword>
<dbReference type="Pfam" id="PF05859">
    <property type="entry name" value="Mis12"/>
    <property type="match status" value="1"/>
</dbReference>
<evidence type="ECO:0000256" key="8">
    <source>
        <dbReference type="ARBA" id="ARBA00023306"/>
    </source>
</evidence>
<dbReference type="PANTHER" id="PTHR14527:SF2">
    <property type="entry name" value="PROTEIN MIS12 HOMOLOG"/>
    <property type="match status" value="1"/>
</dbReference>
<comment type="similarity">
    <text evidence="2">Belongs to the mis12 family.</text>
</comment>
<dbReference type="PANTHER" id="PTHR14527">
    <property type="entry name" value="PROTEIN MIS12 HOMOLOG"/>
    <property type="match status" value="1"/>
</dbReference>
<evidence type="ECO:0000256" key="3">
    <source>
        <dbReference type="ARBA" id="ARBA00022454"/>
    </source>
</evidence>
<organism evidence="11">
    <name type="scientific">Rhizophora mucronata</name>
    <name type="common">Asiatic mangrove</name>
    <dbReference type="NCBI Taxonomy" id="61149"/>
    <lineage>
        <taxon>Eukaryota</taxon>
        <taxon>Viridiplantae</taxon>
        <taxon>Streptophyta</taxon>
        <taxon>Embryophyta</taxon>
        <taxon>Tracheophyta</taxon>
        <taxon>Spermatophyta</taxon>
        <taxon>Magnoliopsida</taxon>
        <taxon>eudicotyledons</taxon>
        <taxon>Gunneridae</taxon>
        <taxon>Pentapetalae</taxon>
        <taxon>rosids</taxon>
        <taxon>fabids</taxon>
        <taxon>Malpighiales</taxon>
        <taxon>Rhizophoraceae</taxon>
        <taxon>Rhizophora</taxon>
    </lineage>
</organism>
<feature type="coiled-coil region" evidence="10">
    <location>
        <begin position="128"/>
        <end position="162"/>
    </location>
</feature>
<keyword evidence="7 10" id="KW-0175">Coiled coil</keyword>
<dbReference type="AlphaFoldDB" id="A0A2P2Q5M7"/>
<keyword evidence="9" id="KW-0137">Centromere</keyword>
<keyword evidence="6" id="KW-0995">Kinetochore</keyword>
<evidence type="ECO:0008006" key="12">
    <source>
        <dbReference type="Google" id="ProtNLM"/>
    </source>
</evidence>
<evidence type="ECO:0000256" key="4">
    <source>
        <dbReference type="ARBA" id="ARBA00022618"/>
    </source>
</evidence>
<evidence type="ECO:0000256" key="5">
    <source>
        <dbReference type="ARBA" id="ARBA00022776"/>
    </source>
</evidence>
<keyword evidence="5" id="KW-0498">Mitosis</keyword>
<dbReference type="GO" id="GO:0000444">
    <property type="term" value="C:MIS12/MIND type complex"/>
    <property type="evidence" value="ECO:0007669"/>
    <property type="project" value="TreeGrafter"/>
</dbReference>
<evidence type="ECO:0000256" key="1">
    <source>
        <dbReference type="ARBA" id="ARBA00004629"/>
    </source>
</evidence>
<accession>A0A2P2Q5M7</accession>
<protein>
    <recommendedName>
        <fullName evidence="12">Protein MIS12 homolog</fullName>
    </recommendedName>
</protein>